<reference evidence="1" key="1">
    <citation type="submission" date="2021-06" db="EMBL/GenBank/DDBJ databases">
        <authorList>
            <person name="Kallberg Y."/>
            <person name="Tangrot J."/>
            <person name="Rosling A."/>
        </authorList>
    </citation>
    <scope>NUCLEOTIDE SEQUENCE</scope>
    <source>
        <strain evidence="1">AU212A</strain>
    </source>
</reference>
<name>A0ACA9PAH4_9GLOM</name>
<gene>
    <name evidence="1" type="ORF">SCALOS_LOCUS10483</name>
</gene>
<evidence type="ECO:0000313" key="1">
    <source>
        <dbReference type="EMBL" id="CAG8700643.1"/>
    </source>
</evidence>
<sequence>MPTSICPTAIAFAIEVIAANPELHARFTVWNELVSGIPACKLAIRPALLPPSSERTDVGEEFVVVGVFEAAFLCAGDGRAEGGEEDDVVGVLLEDVFGAFLEEGHFEGRSPCCFAGGMTGLKRIAR</sequence>
<dbReference type="Proteomes" id="UP000789860">
    <property type="component" value="Unassembled WGS sequence"/>
</dbReference>
<proteinExistence type="predicted"/>
<organism evidence="1 2">
    <name type="scientific">Scutellospora calospora</name>
    <dbReference type="NCBI Taxonomy" id="85575"/>
    <lineage>
        <taxon>Eukaryota</taxon>
        <taxon>Fungi</taxon>
        <taxon>Fungi incertae sedis</taxon>
        <taxon>Mucoromycota</taxon>
        <taxon>Glomeromycotina</taxon>
        <taxon>Glomeromycetes</taxon>
        <taxon>Diversisporales</taxon>
        <taxon>Gigasporaceae</taxon>
        <taxon>Scutellospora</taxon>
    </lineage>
</organism>
<accession>A0ACA9PAH4</accession>
<comment type="caution">
    <text evidence="1">The sequence shown here is derived from an EMBL/GenBank/DDBJ whole genome shotgun (WGS) entry which is preliminary data.</text>
</comment>
<feature type="non-terminal residue" evidence="1">
    <location>
        <position position="126"/>
    </location>
</feature>
<protein>
    <submittedName>
        <fullName evidence="1">7934_t:CDS:1</fullName>
    </submittedName>
</protein>
<evidence type="ECO:0000313" key="2">
    <source>
        <dbReference type="Proteomes" id="UP000789860"/>
    </source>
</evidence>
<keyword evidence="2" id="KW-1185">Reference proteome</keyword>
<dbReference type="EMBL" id="CAJVPM010039359">
    <property type="protein sequence ID" value="CAG8700643.1"/>
    <property type="molecule type" value="Genomic_DNA"/>
</dbReference>